<evidence type="ECO:0000256" key="11">
    <source>
        <dbReference type="SAM" id="SignalP"/>
    </source>
</evidence>
<evidence type="ECO:0000256" key="4">
    <source>
        <dbReference type="ARBA" id="ARBA00022801"/>
    </source>
</evidence>
<evidence type="ECO:0000256" key="1">
    <source>
        <dbReference type="ARBA" id="ARBA00004370"/>
    </source>
</evidence>
<dbReference type="GO" id="GO:0004558">
    <property type="term" value="F:alpha-1,4-glucosidase activity"/>
    <property type="evidence" value="ECO:0007669"/>
    <property type="project" value="UniProtKB-EC"/>
</dbReference>
<dbReference type="Pfam" id="PF13802">
    <property type="entry name" value="Gal_mutarotas_2"/>
    <property type="match status" value="1"/>
</dbReference>
<evidence type="ECO:0000259" key="12">
    <source>
        <dbReference type="PROSITE" id="PS51448"/>
    </source>
</evidence>
<dbReference type="InterPro" id="IPR030458">
    <property type="entry name" value="Glyco_hydro_31_AS"/>
</dbReference>
<dbReference type="Gene3D" id="4.10.110.10">
    <property type="entry name" value="Spasmolytic Protein, domain 1"/>
    <property type="match status" value="1"/>
</dbReference>
<comment type="caution">
    <text evidence="13">The sequence shown here is derived from an EMBL/GenBank/DDBJ whole genome shotgun (WGS) entry which is preliminary data.</text>
</comment>
<dbReference type="GO" id="GO:0016020">
    <property type="term" value="C:membrane"/>
    <property type="evidence" value="ECO:0007669"/>
    <property type="project" value="UniProtKB-SubCell"/>
</dbReference>
<dbReference type="InterPro" id="IPR011013">
    <property type="entry name" value="Gal_mutarotase_sf_dom"/>
</dbReference>
<dbReference type="Gene3D" id="2.60.40.1180">
    <property type="entry name" value="Golgi alpha-mannosidase II"/>
    <property type="match status" value="2"/>
</dbReference>
<dbReference type="SMART" id="SM00018">
    <property type="entry name" value="PD"/>
    <property type="match status" value="2"/>
</dbReference>
<dbReference type="PROSITE" id="PS00129">
    <property type="entry name" value="GLYCOSYL_HYDROL_F31_1"/>
    <property type="match status" value="1"/>
</dbReference>
<evidence type="ECO:0000256" key="5">
    <source>
        <dbReference type="ARBA" id="ARBA00023136"/>
    </source>
</evidence>
<keyword evidence="14" id="KW-1185">Reference proteome</keyword>
<dbReference type="SUPFAM" id="SSF51445">
    <property type="entry name" value="(Trans)glycosidases"/>
    <property type="match status" value="1"/>
</dbReference>
<evidence type="ECO:0000256" key="10">
    <source>
        <dbReference type="RuleBase" id="RU361185"/>
    </source>
</evidence>
<evidence type="ECO:0000256" key="9">
    <source>
        <dbReference type="PROSITE-ProRule" id="PRU00779"/>
    </source>
</evidence>
<keyword evidence="5" id="KW-0472">Membrane</keyword>
<feature type="signal peptide" evidence="11">
    <location>
        <begin position="1"/>
        <end position="18"/>
    </location>
</feature>
<comment type="similarity">
    <text evidence="2 10">Belongs to the glycosyl hydrolase 31 family.</text>
</comment>
<keyword evidence="8 10" id="KW-0326">Glycosidase</keyword>
<dbReference type="Pfam" id="PF00088">
    <property type="entry name" value="Trefoil"/>
    <property type="match status" value="1"/>
</dbReference>
<dbReference type="InterPro" id="IPR017853">
    <property type="entry name" value="GH"/>
</dbReference>
<evidence type="ECO:0000256" key="8">
    <source>
        <dbReference type="ARBA" id="ARBA00023295"/>
    </source>
</evidence>
<dbReference type="InterPro" id="IPR000519">
    <property type="entry name" value="P_trefoil_dom"/>
</dbReference>
<evidence type="ECO:0000256" key="3">
    <source>
        <dbReference type="ARBA" id="ARBA00022729"/>
    </source>
</evidence>
<protein>
    <submittedName>
        <fullName evidence="13">GAA</fullName>
        <ecNumber evidence="13">3.2.1.20</ecNumber>
    </submittedName>
</protein>
<dbReference type="FunFam" id="2.60.40.1180:FF:000044">
    <property type="entry name" value="Alpha-glucosidase 1"/>
    <property type="match status" value="1"/>
</dbReference>
<evidence type="ECO:0000313" key="13">
    <source>
        <dbReference type="EMBL" id="CAG2237872.1"/>
    </source>
</evidence>
<dbReference type="AlphaFoldDB" id="A0A8S3TVB8"/>
<name>A0A8S3TVB8_MYTED</name>
<dbReference type="Gene3D" id="2.60.40.1760">
    <property type="entry name" value="glycosyl hydrolase (family 31)"/>
    <property type="match status" value="1"/>
</dbReference>
<keyword evidence="6" id="KW-1015">Disulfide bond</keyword>
<accession>A0A8S3TVB8</accession>
<dbReference type="PANTHER" id="PTHR22762:SF131">
    <property type="entry name" value="GLYCOSIDE HYDROLASE FAMILY 31 N-TERMINAL DOMAIN-CONTAINING PROTEIN"/>
    <property type="match status" value="1"/>
</dbReference>
<evidence type="ECO:0000256" key="2">
    <source>
        <dbReference type="ARBA" id="ARBA00007806"/>
    </source>
</evidence>
<dbReference type="GO" id="GO:0005975">
    <property type="term" value="P:carbohydrate metabolic process"/>
    <property type="evidence" value="ECO:0007669"/>
    <property type="project" value="InterPro"/>
</dbReference>
<evidence type="ECO:0000256" key="7">
    <source>
        <dbReference type="ARBA" id="ARBA00023180"/>
    </source>
</evidence>
<dbReference type="InterPro" id="IPR013780">
    <property type="entry name" value="Glyco_hydro_b"/>
</dbReference>
<dbReference type="PROSITE" id="PS51448">
    <property type="entry name" value="P_TREFOIL_2"/>
    <property type="match status" value="1"/>
</dbReference>
<reference evidence="13" key="1">
    <citation type="submission" date="2021-03" db="EMBL/GenBank/DDBJ databases">
        <authorList>
            <person name="Bekaert M."/>
        </authorList>
    </citation>
    <scope>NUCLEOTIDE SEQUENCE</scope>
</reference>
<sequence length="834" mass="93254">MFSIASLLCIIFILRAASQDVCDTTDQASREDCHPEPNAAETTCRARGCCWHKVDQLGIPWCFRPQSKSASCSIPDIARGDCHPEQGASPTTCAARGCSSQRYEVPIDTPKVLSKASSTFYNYTIVGNPYVGLKVSRKSSSSVVFDSTVAPMTFTDQYMEITVAVPTSNLYGLGERTGSLKLKPEDGPKVTFWARDQPPDPDKNLYGSHPFLLGVESDGKAFGIFLLNSNAMEVGLVKTNPVSVNYKTTGGILDFYVFLGPSPDDVIQQYSEVIGKTMMPPYWSLGFHLCRWGYTNTANLRLIVDDMRKKQIPYDTQWVDIDYMDSYKDWTLDPNNFNDLPNLVNDLHSYGMHFIPIVVWPGNTVFPDFTHPDAGNYWYTHAKAFHDQVNYDGLWIDMNEPANFVKGSLTGCTTGTNDDPPFVPPITGDMTDKTLCTSAQQHLSSHYNLHSLYGHFEAKATYETLMRIRGKRSLIISRSTFAGSGKYTGHWTGDNHSTWADLIYSISGIINFNMFGIPMVGADICGFAGTVDVELCTRWMQLGSFYPFMRNHRDRDGDGQDPASSMFTSTLPIMKKALEQRYRLLPYLYTLFYRSHIDGKPVIRPLFFQFPQDPKTYDIDRQFLWGSGLLISPVLVKGATTVTAYLPAGNWFDIETGVESMGGTHVFDAPLSKINAHIRGGVIIPTQDHDVTTTRSRVKDFTLLVALSTTGLASGELFWDNGESYGTTGGQNNNFIEFKAENARLTSTVVLYDYAVKMTLGSVVIYGVHSRPTIANFNGHHVPFTYDSNAKVITQNLRFPYNMSCSVLLQQNSIKQSLAHYNDREKKHVLYYQA</sequence>
<gene>
    <name evidence="13" type="ORF">MEDL_50344</name>
</gene>
<dbReference type="InterPro" id="IPR025887">
    <property type="entry name" value="Glyco_hydro_31_N_dom"/>
</dbReference>
<dbReference type="InterPro" id="IPR048395">
    <property type="entry name" value="Glyco_hydro_31_C"/>
</dbReference>
<feature type="domain" description="P-type" evidence="12">
    <location>
        <begin position="20"/>
        <end position="66"/>
    </location>
</feature>
<feature type="chain" id="PRO_5035927506" evidence="11">
    <location>
        <begin position="19"/>
        <end position="834"/>
    </location>
</feature>
<dbReference type="GO" id="GO:0030246">
    <property type="term" value="F:carbohydrate binding"/>
    <property type="evidence" value="ECO:0007669"/>
    <property type="project" value="InterPro"/>
</dbReference>
<dbReference type="OrthoDB" id="5839090at2759"/>
<dbReference type="EC" id="3.2.1.20" evidence="13"/>
<dbReference type="SUPFAM" id="SSF57492">
    <property type="entry name" value="Trefoil"/>
    <property type="match status" value="1"/>
</dbReference>
<comment type="caution">
    <text evidence="9">Lacks conserved residue(s) required for the propagation of feature annotation.</text>
</comment>
<evidence type="ECO:0000256" key="6">
    <source>
        <dbReference type="ARBA" id="ARBA00023157"/>
    </source>
</evidence>
<dbReference type="CDD" id="cd06602">
    <property type="entry name" value="GH31_MGAM_SI_GAA"/>
    <property type="match status" value="1"/>
</dbReference>
<evidence type="ECO:0000313" key="14">
    <source>
        <dbReference type="Proteomes" id="UP000683360"/>
    </source>
</evidence>
<dbReference type="SUPFAM" id="SSF51011">
    <property type="entry name" value="Glycosyl hydrolase domain"/>
    <property type="match status" value="1"/>
</dbReference>
<dbReference type="Pfam" id="PF01055">
    <property type="entry name" value="Glyco_hydro_31_2nd"/>
    <property type="match status" value="2"/>
</dbReference>
<keyword evidence="7" id="KW-0325">Glycoprotein</keyword>
<proteinExistence type="inferred from homology"/>
<organism evidence="13 14">
    <name type="scientific">Mytilus edulis</name>
    <name type="common">Blue mussel</name>
    <dbReference type="NCBI Taxonomy" id="6550"/>
    <lineage>
        <taxon>Eukaryota</taxon>
        <taxon>Metazoa</taxon>
        <taxon>Spiralia</taxon>
        <taxon>Lophotrochozoa</taxon>
        <taxon>Mollusca</taxon>
        <taxon>Bivalvia</taxon>
        <taxon>Autobranchia</taxon>
        <taxon>Pteriomorphia</taxon>
        <taxon>Mytilida</taxon>
        <taxon>Mytiloidea</taxon>
        <taxon>Mytilidae</taxon>
        <taxon>Mytilinae</taxon>
        <taxon>Mytilus</taxon>
    </lineage>
</organism>
<dbReference type="InterPro" id="IPR044913">
    <property type="entry name" value="P_trefoil_dom_sf"/>
</dbReference>
<dbReference type="Gene3D" id="3.20.20.80">
    <property type="entry name" value="Glycosidases"/>
    <property type="match status" value="2"/>
</dbReference>
<dbReference type="Proteomes" id="UP000683360">
    <property type="component" value="Unassembled WGS sequence"/>
</dbReference>
<keyword evidence="3 11" id="KW-0732">Signal</keyword>
<dbReference type="SUPFAM" id="SSF74650">
    <property type="entry name" value="Galactose mutarotase-like"/>
    <property type="match status" value="1"/>
</dbReference>
<dbReference type="InterPro" id="IPR000322">
    <property type="entry name" value="Glyco_hydro_31_TIM"/>
</dbReference>
<dbReference type="PANTHER" id="PTHR22762">
    <property type="entry name" value="ALPHA-GLUCOSIDASE"/>
    <property type="match status" value="1"/>
</dbReference>
<dbReference type="Pfam" id="PF21365">
    <property type="entry name" value="Glyco_hydro_31_3rd"/>
    <property type="match status" value="1"/>
</dbReference>
<dbReference type="CDD" id="cd14752">
    <property type="entry name" value="GH31_N"/>
    <property type="match status" value="1"/>
</dbReference>
<keyword evidence="4 10" id="KW-0378">Hydrolase</keyword>
<comment type="subcellular location">
    <subcellularLocation>
        <location evidence="1">Membrane</location>
    </subcellularLocation>
</comment>
<dbReference type="CDD" id="cd00111">
    <property type="entry name" value="Trefoil"/>
    <property type="match status" value="1"/>
</dbReference>
<dbReference type="EMBL" id="CAJPWZ010002408">
    <property type="protein sequence ID" value="CAG2237872.1"/>
    <property type="molecule type" value="Genomic_DNA"/>
</dbReference>